<dbReference type="EMBL" id="NBII01000001">
    <property type="protein sequence ID" value="PAV24321.1"/>
    <property type="molecule type" value="Genomic_DNA"/>
</dbReference>
<dbReference type="FunCoup" id="A0A286UXP1">
    <property type="interactions" value="409"/>
</dbReference>
<dbReference type="GO" id="GO:0003887">
    <property type="term" value="F:DNA-directed DNA polymerase activity"/>
    <property type="evidence" value="ECO:0007669"/>
    <property type="project" value="UniProtKB-KW"/>
</dbReference>
<dbReference type="GO" id="GO:0005730">
    <property type="term" value="C:nucleolus"/>
    <property type="evidence" value="ECO:0007669"/>
    <property type="project" value="InterPro"/>
</dbReference>
<keyword evidence="5" id="KW-0239">DNA-directed DNA polymerase</keyword>
<organism evidence="5 6">
    <name type="scientific">Pyrrhoderma noxium</name>
    <dbReference type="NCBI Taxonomy" id="2282107"/>
    <lineage>
        <taxon>Eukaryota</taxon>
        <taxon>Fungi</taxon>
        <taxon>Dikarya</taxon>
        <taxon>Basidiomycota</taxon>
        <taxon>Agaricomycotina</taxon>
        <taxon>Agaricomycetes</taxon>
        <taxon>Hymenochaetales</taxon>
        <taxon>Hymenochaetaceae</taxon>
        <taxon>Pyrrhoderma</taxon>
    </lineage>
</organism>
<feature type="compositionally biased region" description="Acidic residues" evidence="4">
    <location>
        <begin position="791"/>
        <end position="800"/>
    </location>
</feature>
<dbReference type="InParanoid" id="A0A286UXP1"/>
<evidence type="ECO:0000256" key="3">
    <source>
        <dbReference type="ARBA" id="ARBA00023242"/>
    </source>
</evidence>
<keyword evidence="5" id="KW-0808">Transferase</keyword>
<comment type="similarity">
    <text evidence="2">Belongs to the MYBBP1A family.</text>
</comment>
<evidence type="ECO:0000256" key="4">
    <source>
        <dbReference type="SAM" id="MobiDB-lite"/>
    </source>
</evidence>
<keyword evidence="5" id="KW-0548">Nucleotidyltransferase</keyword>
<dbReference type="GO" id="GO:0000182">
    <property type="term" value="F:rDNA binding"/>
    <property type="evidence" value="ECO:0007669"/>
    <property type="project" value="TreeGrafter"/>
</dbReference>
<dbReference type="SUPFAM" id="SSF48371">
    <property type="entry name" value="ARM repeat"/>
    <property type="match status" value="1"/>
</dbReference>
<dbReference type="InterPro" id="IPR007015">
    <property type="entry name" value="DNA_pol_V/MYBBP1A"/>
</dbReference>
<evidence type="ECO:0000313" key="5">
    <source>
        <dbReference type="EMBL" id="PAV24321.1"/>
    </source>
</evidence>
<evidence type="ECO:0000256" key="2">
    <source>
        <dbReference type="ARBA" id="ARBA00006809"/>
    </source>
</evidence>
<keyword evidence="3" id="KW-0539">Nucleus</keyword>
<feature type="compositionally biased region" description="Acidic residues" evidence="4">
    <location>
        <begin position="758"/>
        <end position="783"/>
    </location>
</feature>
<feature type="region of interest" description="Disordered" evidence="4">
    <location>
        <begin position="41"/>
        <end position="63"/>
    </location>
</feature>
<reference evidence="5 6" key="1">
    <citation type="journal article" date="2017" name="Mol. Ecol.">
        <title>Comparative and population genomic landscape of Phellinus noxius: A hypervariable fungus causing root rot in trees.</title>
        <authorList>
            <person name="Chung C.L."/>
            <person name="Lee T.J."/>
            <person name="Akiba M."/>
            <person name="Lee H.H."/>
            <person name="Kuo T.H."/>
            <person name="Liu D."/>
            <person name="Ke H.M."/>
            <person name="Yokoi T."/>
            <person name="Roa M.B."/>
            <person name="Lu M.J."/>
            <person name="Chang Y.Y."/>
            <person name="Ann P.J."/>
            <person name="Tsai J.N."/>
            <person name="Chen C.Y."/>
            <person name="Tzean S.S."/>
            <person name="Ota Y."/>
            <person name="Hattori T."/>
            <person name="Sahashi N."/>
            <person name="Liou R.F."/>
            <person name="Kikuchi T."/>
            <person name="Tsai I.J."/>
        </authorList>
    </citation>
    <scope>NUCLEOTIDE SEQUENCE [LARGE SCALE GENOMIC DNA]</scope>
    <source>
        <strain evidence="5 6">FFPRI411160</strain>
    </source>
</reference>
<feature type="compositionally biased region" description="Polar residues" evidence="4">
    <location>
        <begin position="1154"/>
        <end position="1172"/>
    </location>
</feature>
<feature type="compositionally biased region" description="Basic residues" evidence="4">
    <location>
        <begin position="1196"/>
        <end position="1210"/>
    </location>
</feature>
<evidence type="ECO:0000313" key="6">
    <source>
        <dbReference type="Proteomes" id="UP000217199"/>
    </source>
</evidence>
<feature type="compositionally biased region" description="Acidic residues" evidence="4">
    <location>
        <begin position="814"/>
        <end position="832"/>
    </location>
</feature>
<dbReference type="Pfam" id="PF04931">
    <property type="entry name" value="DNA_pol_phi"/>
    <property type="match status" value="1"/>
</dbReference>
<dbReference type="GO" id="GO:0006355">
    <property type="term" value="P:regulation of DNA-templated transcription"/>
    <property type="evidence" value="ECO:0007669"/>
    <property type="project" value="InterPro"/>
</dbReference>
<protein>
    <submittedName>
        <fullName evidence="5">Dna-directed dna polymerase</fullName>
    </submittedName>
</protein>
<feature type="region of interest" description="Disordered" evidence="4">
    <location>
        <begin position="750"/>
        <end position="832"/>
    </location>
</feature>
<keyword evidence="6" id="KW-1185">Reference proteome</keyword>
<proteinExistence type="inferred from homology"/>
<gene>
    <name evidence="5" type="ORF">PNOK_0138900</name>
</gene>
<name>A0A286UXP1_9AGAM</name>
<accession>A0A286UXP1</accession>
<dbReference type="AlphaFoldDB" id="A0A286UXP1"/>
<dbReference type="OrthoDB" id="342531at2759"/>
<comment type="subcellular location">
    <subcellularLocation>
        <location evidence="1">Nucleus</location>
    </subcellularLocation>
</comment>
<feature type="region of interest" description="Disordered" evidence="4">
    <location>
        <begin position="1154"/>
        <end position="1210"/>
    </location>
</feature>
<dbReference type="PANTHER" id="PTHR13213:SF2">
    <property type="entry name" value="MYB-BINDING PROTEIN 1A"/>
    <property type="match status" value="1"/>
</dbReference>
<dbReference type="PANTHER" id="PTHR13213">
    <property type="entry name" value="MYB-BINDING PROTEIN 1A FAMILY MEMBER"/>
    <property type="match status" value="1"/>
</dbReference>
<comment type="caution">
    <text evidence="5">The sequence shown here is derived from an EMBL/GenBank/DDBJ whole genome shotgun (WGS) entry which is preliminary data.</text>
</comment>
<dbReference type="STRING" id="2282107.A0A286UXP1"/>
<dbReference type="InterPro" id="IPR016024">
    <property type="entry name" value="ARM-type_fold"/>
</dbReference>
<dbReference type="Proteomes" id="UP000217199">
    <property type="component" value="Unassembled WGS sequence"/>
</dbReference>
<sequence length="1210" mass="135204">MAAVATTLPLYWNLASASKKERLDASVKLVSALQQFQSNYIPEAAPESESEKNTDDEEEGATSLESEYKTYLKKLQAENAADVAYAVQRLVRGLGSPRESSRLGFAVALTELLSRLDTISCEQILVLIRNSSQITGSMSGQEERDMFFARLFGLKAVVQSGILFRQVPLKSSSTSSGSFKAFEIFLTELLSLAEKKSWLRESCWWTLLSVVNALESSEVEWKDSAFSVLLDRIFVSDKSWSPEKVSLTLKLRKSNPNADWQTFCGSYFKNPDLLSTTNLPLLGRLLKESLSEESETDSTKSGSPWKPQLHFSWDIILDSLLSPDEHSTSSKNFQDFYRIVVDENLFASSSSPQRKYWGFLVFQKALHRLPSAYLPMLFTKNFMRTWINQLSKKDRFLHKIARQVTNDVQAIVEKDPQTGFTLVLQLTGTNGSFHFDRITKTKTVENILANMDGNGINAYVNYLLKQVNESESDDSFSSIDARRSWVIDQMTCLIRRNSIPRTDESVGLILAWFATNGFFTVIKKHPKSSNVALHTIPEPPFSHDLQRTCRSKLLTCVADLSAIPPNSDNDNAKGTKATGVSADGEPWLSKVLKTLTDLENDSKHVKSVYDLDEEVKKTRDNAFAFSKKLNVSADENEVARGVEILINTLLLKCLCEYSDGNSVTDWETLDDCLEASTRLLAPVKSGKKAANKEKKKEPKEDVQEPIDLLVDIIIGLLEQSSSFSRTMANHSFTMMTSKVIDSTVDLILTQLERRDPTEEVDEDAMDESEDGEDNEEDNEDEENSNVNEGADSSEADDEEAEALRKALQSAISEKEDDDDDDASSEASMDDEQMMAIDEKLAAVFKTRAEERKKGKDVGAQREATYFKNRVLDLVDIYLKKQPSNPLALRFVLPLVELISTASTDEKQLSDKTKGILRSRLGKSKESVPLSDPTNTINLLESLHQRARKASSSELVAVISMCCTFVSRSLITVDEQAVIRIYSESISDFILRKASALNPAFLLDFIRRYPSQSWNFQGIILQSVKESANGYRQCQAFHVLQTIFTSFSHADSRKDEILSAISLVSDVFVDVITNLCSSEKPLMTAAQLKDTLKVGLQLCRYSKRISPDLDSVKRAWPPKKWDTLASKLASSEHFKSSTSLSTTCQQISKIAQASAGVNNTKGSTAATPSSNQEKGARKRKQEDVGNESSVANDNSTRKPKRKKVRKDPKKD</sequence>
<evidence type="ECO:0000256" key="1">
    <source>
        <dbReference type="ARBA" id="ARBA00004123"/>
    </source>
</evidence>